<proteinExistence type="inferred from homology"/>
<protein>
    <submittedName>
        <fullName evidence="5">Glycosyl transferase</fullName>
    </submittedName>
</protein>
<name>A0A4Y3R837_STRCI</name>
<gene>
    <name evidence="5" type="ORF">SCA03_45610</name>
</gene>
<dbReference type="InterPro" id="IPR001173">
    <property type="entry name" value="Glyco_trans_2-like"/>
</dbReference>
<dbReference type="RefSeq" id="WP_086815411.1">
    <property type="nucleotide sequence ID" value="NZ_BJMM01000026.1"/>
</dbReference>
<dbReference type="CDD" id="cd00761">
    <property type="entry name" value="Glyco_tranf_GTA_type"/>
    <property type="match status" value="1"/>
</dbReference>
<dbReference type="Gene3D" id="3.90.550.10">
    <property type="entry name" value="Spore Coat Polysaccharide Biosynthesis Protein SpsA, Chain A"/>
    <property type="match status" value="1"/>
</dbReference>
<evidence type="ECO:0000256" key="1">
    <source>
        <dbReference type="ARBA" id="ARBA00006739"/>
    </source>
</evidence>
<dbReference type="InterPro" id="IPR029044">
    <property type="entry name" value="Nucleotide-diphossugar_trans"/>
</dbReference>
<feature type="domain" description="Glycosyltransferase 2-like" evidence="4">
    <location>
        <begin position="5"/>
        <end position="112"/>
    </location>
</feature>
<dbReference type="InterPro" id="IPR050834">
    <property type="entry name" value="Glycosyltransf_2"/>
</dbReference>
<sequence>MPRFTVVCPTYNRGADIVPTLDSVRAQTADDWELLVVSDASSDDTDAWVEAAADRDARIRLLRTERHGHPSGPRNAALAEARGEIVAYLDHDDRWLPGHLATLDRLFREHGTGRDADGVQLVATGCEYRTADDATTSLTEPLSLCWHPELQLLGPLFEPSRVAHRRGVVEAVGGWRDGAGLEDWDLWLRLADAGVAFTTTTERTALLLQDTGTRRHRTARPQRQTLAEFDSARSARGVLDALGDASTEPALRAACAADMREWFAAMARDGAFVRPRGWQGPLDEAVAATVAATEELWPDLVLFRRPGRFVLAQTLWCSRPEHARRIEELSRRVHPRQYALLDELAARHTASAA</sequence>
<dbReference type="OrthoDB" id="4547437at2"/>
<organism evidence="5 6">
    <name type="scientific">Streptomyces cacaoi</name>
    <dbReference type="NCBI Taxonomy" id="1898"/>
    <lineage>
        <taxon>Bacteria</taxon>
        <taxon>Bacillati</taxon>
        <taxon>Actinomycetota</taxon>
        <taxon>Actinomycetes</taxon>
        <taxon>Kitasatosporales</taxon>
        <taxon>Streptomycetaceae</taxon>
        <taxon>Streptomyces</taxon>
    </lineage>
</organism>
<dbReference type="EMBL" id="BJMM01000026">
    <property type="protein sequence ID" value="GEB52010.1"/>
    <property type="molecule type" value="Genomic_DNA"/>
</dbReference>
<dbReference type="PANTHER" id="PTHR43685:SF5">
    <property type="entry name" value="GLYCOSYLTRANSFERASE EPSE-RELATED"/>
    <property type="match status" value="1"/>
</dbReference>
<keyword evidence="3 5" id="KW-0808">Transferase</keyword>
<dbReference type="Proteomes" id="UP000319210">
    <property type="component" value="Unassembled WGS sequence"/>
</dbReference>
<accession>A0A4Y3R837</accession>
<keyword evidence="2" id="KW-0328">Glycosyltransferase</keyword>
<comment type="similarity">
    <text evidence="1">Belongs to the glycosyltransferase 2 family.</text>
</comment>
<dbReference type="PANTHER" id="PTHR43685">
    <property type="entry name" value="GLYCOSYLTRANSFERASE"/>
    <property type="match status" value="1"/>
</dbReference>
<comment type="caution">
    <text evidence="5">The sequence shown here is derived from an EMBL/GenBank/DDBJ whole genome shotgun (WGS) entry which is preliminary data.</text>
</comment>
<evidence type="ECO:0000259" key="4">
    <source>
        <dbReference type="Pfam" id="PF00535"/>
    </source>
</evidence>
<evidence type="ECO:0000256" key="2">
    <source>
        <dbReference type="ARBA" id="ARBA00022676"/>
    </source>
</evidence>
<keyword evidence="6" id="KW-1185">Reference proteome</keyword>
<dbReference type="AlphaFoldDB" id="A0A4Y3R837"/>
<reference evidence="5 6" key="1">
    <citation type="submission" date="2019-06" db="EMBL/GenBank/DDBJ databases">
        <title>Whole genome shotgun sequence of Streptomyces cacaoi subsp. cacaoi NBRC 12748.</title>
        <authorList>
            <person name="Hosoyama A."/>
            <person name="Uohara A."/>
            <person name="Ohji S."/>
            <person name="Ichikawa N."/>
        </authorList>
    </citation>
    <scope>NUCLEOTIDE SEQUENCE [LARGE SCALE GENOMIC DNA]</scope>
    <source>
        <strain evidence="5 6">NBRC 12748</strain>
    </source>
</reference>
<evidence type="ECO:0000313" key="5">
    <source>
        <dbReference type="EMBL" id="GEB52010.1"/>
    </source>
</evidence>
<dbReference type="SUPFAM" id="SSF53448">
    <property type="entry name" value="Nucleotide-diphospho-sugar transferases"/>
    <property type="match status" value="1"/>
</dbReference>
<evidence type="ECO:0000313" key="6">
    <source>
        <dbReference type="Proteomes" id="UP000319210"/>
    </source>
</evidence>
<dbReference type="GO" id="GO:0016757">
    <property type="term" value="F:glycosyltransferase activity"/>
    <property type="evidence" value="ECO:0007669"/>
    <property type="project" value="UniProtKB-KW"/>
</dbReference>
<dbReference type="Pfam" id="PF00535">
    <property type="entry name" value="Glycos_transf_2"/>
    <property type="match status" value="1"/>
</dbReference>
<evidence type="ECO:0000256" key="3">
    <source>
        <dbReference type="ARBA" id="ARBA00022679"/>
    </source>
</evidence>